<keyword evidence="2" id="KW-1185">Reference proteome</keyword>
<organism evidence="1 2">
    <name type="scientific">Aaosphaeria arxii CBS 175.79</name>
    <dbReference type="NCBI Taxonomy" id="1450172"/>
    <lineage>
        <taxon>Eukaryota</taxon>
        <taxon>Fungi</taxon>
        <taxon>Dikarya</taxon>
        <taxon>Ascomycota</taxon>
        <taxon>Pezizomycotina</taxon>
        <taxon>Dothideomycetes</taxon>
        <taxon>Pleosporomycetidae</taxon>
        <taxon>Pleosporales</taxon>
        <taxon>Pleosporales incertae sedis</taxon>
        <taxon>Aaosphaeria</taxon>
    </lineage>
</organism>
<name>A0A6A5XQ59_9PLEO</name>
<dbReference type="Pfam" id="PF13489">
    <property type="entry name" value="Methyltransf_23"/>
    <property type="match status" value="1"/>
</dbReference>
<dbReference type="Gene3D" id="3.40.50.150">
    <property type="entry name" value="Vaccinia Virus protein VP39"/>
    <property type="match status" value="1"/>
</dbReference>
<dbReference type="GO" id="GO:0008168">
    <property type="term" value="F:methyltransferase activity"/>
    <property type="evidence" value="ECO:0007669"/>
    <property type="project" value="UniProtKB-KW"/>
</dbReference>
<dbReference type="SUPFAM" id="SSF53335">
    <property type="entry name" value="S-adenosyl-L-methionine-dependent methyltransferases"/>
    <property type="match status" value="1"/>
</dbReference>
<dbReference type="Proteomes" id="UP000799778">
    <property type="component" value="Unassembled WGS sequence"/>
</dbReference>
<dbReference type="GO" id="GO:0032259">
    <property type="term" value="P:methylation"/>
    <property type="evidence" value="ECO:0007669"/>
    <property type="project" value="UniProtKB-KW"/>
</dbReference>
<proteinExistence type="predicted"/>
<dbReference type="CDD" id="cd02440">
    <property type="entry name" value="AdoMet_MTases"/>
    <property type="match status" value="1"/>
</dbReference>
<sequence length="289" mass="31544">MANQHQQESKYWMESEGERKRLASNHFIAKDAMGGKLVRAPVDFSRPGKFLDSGTADGTWLLDLASSLPPPALSAAAHEFVGTDLNPAPFPQSVPPNVTFAVQDIKTQWPESSQGRFDLVHQRLTLLGAGPNPAASISHLYSIVKPGGWVQVSEGTMDFPSDIVNEERTPAYSDMLKLMRAIAGAVGAEWHLGRTIKGLLEQAGFTDVEEEDVILNLGATNINEKLAKEGAESCGVAVQGLSRFAQKFPPEKQPLPTERYETLVADIEKEVLEKGAVYPLKVVWGRKPE</sequence>
<protein>
    <submittedName>
        <fullName evidence="1">S-adenosyl-L-methionine-dependent methyltransferase</fullName>
    </submittedName>
</protein>
<dbReference type="PANTHER" id="PTHR43591:SF105">
    <property type="entry name" value="METHYLTRANSFERASE DOMAIN-CONTAINING PROTEIN-RELATED"/>
    <property type="match status" value="1"/>
</dbReference>
<dbReference type="AlphaFoldDB" id="A0A6A5XQ59"/>
<reference evidence="1" key="1">
    <citation type="journal article" date="2020" name="Stud. Mycol.">
        <title>101 Dothideomycetes genomes: a test case for predicting lifestyles and emergence of pathogens.</title>
        <authorList>
            <person name="Haridas S."/>
            <person name="Albert R."/>
            <person name="Binder M."/>
            <person name="Bloem J."/>
            <person name="Labutti K."/>
            <person name="Salamov A."/>
            <person name="Andreopoulos B."/>
            <person name="Baker S."/>
            <person name="Barry K."/>
            <person name="Bills G."/>
            <person name="Bluhm B."/>
            <person name="Cannon C."/>
            <person name="Castanera R."/>
            <person name="Culley D."/>
            <person name="Daum C."/>
            <person name="Ezra D."/>
            <person name="Gonzalez J."/>
            <person name="Henrissat B."/>
            <person name="Kuo A."/>
            <person name="Liang C."/>
            <person name="Lipzen A."/>
            <person name="Lutzoni F."/>
            <person name="Magnuson J."/>
            <person name="Mondo S."/>
            <person name="Nolan M."/>
            <person name="Ohm R."/>
            <person name="Pangilinan J."/>
            <person name="Park H.-J."/>
            <person name="Ramirez L."/>
            <person name="Alfaro M."/>
            <person name="Sun H."/>
            <person name="Tritt A."/>
            <person name="Yoshinaga Y."/>
            <person name="Zwiers L.-H."/>
            <person name="Turgeon B."/>
            <person name="Goodwin S."/>
            <person name="Spatafora J."/>
            <person name="Crous P."/>
            <person name="Grigoriev I."/>
        </authorList>
    </citation>
    <scope>NUCLEOTIDE SEQUENCE</scope>
    <source>
        <strain evidence="1">CBS 175.79</strain>
    </source>
</reference>
<keyword evidence="1" id="KW-0808">Transferase</keyword>
<accession>A0A6A5XQ59</accession>
<gene>
    <name evidence="1" type="ORF">BU24DRAFT_493545</name>
</gene>
<evidence type="ECO:0000313" key="1">
    <source>
        <dbReference type="EMBL" id="KAF2015073.1"/>
    </source>
</evidence>
<dbReference type="InterPro" id="IPR029063">
    <property type="entry name" value="SAM-dependent_MTases_sf"/>
</dbReference>
<dbReference type="PANTHER" id="PTHR43591">
    <property type="entry name" value="METHYLTRANSFERASE"/>
    <property type="match status" value="1"/>
</dbReference>
<dbReference type="GeneID" id="54291375"/>
<dbReference type="OrthoDB" id="184880at2759"/>
<keyword evidence="1" id="KW-0489">Methyltransferase</keyword>
<evidence type="ECO:0000313" key="2">
    <source>
        <dbReference type="Proteomes" id="UP000799778"/>
    </source>
</evidence>
<dbReference type="RefSeq" id="XP_033383412.1">
    <property type="nucleotide sequence ID" value="XM_033533978.1"/>
</dbReference>
<dbReference type="EMBL" id="ML978070">
    <property type="protein sequence ID" value="KAF2015073.1"/>
    <property type="molecule type" value="Genomic_DNA"/>
</dbReference>